<dbReference type="EMBL" id="JAJNAY010000001">
    <property type="protein sequence ID" value="MCD1117589.1"/>
    <property type="molecule type" value="Genomic_DNA"/>
</dbReference>
<reference evidence="5" key="1">
    <citation type="submission" date="2021-11" db="EMBL/GenBank/DDBJ databases">
        <title>Description of novel Chryseobacterium species.</title>
        <authorList>
            <person name="Saticioglu I.B."/>
            <person name="Ay H."/>
            <person name="Altun S."/>
            <person name="Duman M."/>
        </authorList>
    </citation>
    <scope>NUCLEOTIDE SEQUENCE</scope>
    <source>
        <strain evidence="5">C-17</strain>
    </source>
</reference>
<dbReference type="SMART" id="SM00342">
    <property type="entry name" value="HTH_ARAC"/>
    <property type="match status" value="1"/>
</dbReference>
<organism evidence="5 6">
    <name type="scientific">Chryseobacterium turcicum</name>
    <dbReference type="NCBI Taxonomy" id="2898076"/>
    <lineage>
        <taxon>Bacteria</taxon>
        <taxon>Pseudomonadati</taxon>
        <taxon>Bacteroidota</taxon>
        <taxon>Flavobacteriia</taxon>
        <taxon>Flavobacteriales</taxon>
        <taxon>Weeksellaceae</taxon>
        <taxon>Chryseobacterium group</taxon>
        <taxon>Chryseobacterium</taxon>
    </lineage>
</organism>
<gene>
    <name evidence="5" type="ORF">LO744_12040</name>
</gene>
<dbReference type="Pfam" id="PF12833">
    <property type="entry name" value="HTH_18"/>
    <property type="match status" value="1"/>
</dbReference>
<dbReference type="SUPFAM" id="SSF46689">
    <property type="entry name" value="Homeodomain-like"/>
    <property type="match status" value="1"/>
</dbReference>
<keyword evidence="6" id="KW-1185">Reference proteome</keyword>
<dbReference type="PANTHER" id="PTHR43280">
    <property type="entry name" value="ARAC-FAMILY TRANSCRIPTIONAL REGULATOR"/>
    <property type="match status" value="1"/>
</dbReference>
<dbReference type="PANTHER" id="PTHR43280:SF32">
    <property type="entry name" value="TRANSCRIPTIONAL REGULATORY PROTEIN"/>
    <property type="match status" value="1"/>
</dbReference>
<sequence>MTKQTDIIAETFDLVVSKKPHTVRDYSFDLLYPHMVDGIGFTFCTRGTGRIKINLVEYDVTKDMVGVYTPNSVIQILEQSDDLQIELLLFSFDLISDVPVWKELSEIAHKAEKPACFLIGDKRFSSLLAFHKMIVEQYETPAIYHMEIVKNLLGAVIYQVLQFYSEMDVEKNAQNRSRHEAVSREFMTLLHQYYKTQRHVQFYADKLYLTPKYFSKIIKNITGKTAGEWINEMVLMGAKGMLRSSDLTIAQIADELNFTTASFFGTYFKKMTDMTPAQYRKA</sequence>
<evidence type="ECO:0000256" key="2">
    <source>
        <dbReference type="ARBA" id="ARBA00023125"/>
    </source>
</evidence>
<dbReference type="AlphaFoldDB" id="A0A9Q3V5P1"/>
<dbReference type="InterPro" id="IPR018060">
    <property type="entry name" value="HTH_AraC"/>
</dbReference>
<comment type="caution">
    <text evidence="5">The sequence shown here is derived from an EMBL/GenBank/DDBJ whole genome shotgun (WGS) entry which is preliminary data.</text>
</comment>
<protein>
    <submittedName>
        <fullName evidence="5">Helix-turn-helix domain-containing protein</fullName>
    </submittedName>
</protein>
<keyword evidence="2" id="KW-0238">DNA-binding</keyword>
<keyword evidence="3" id="KW-0804">Transcription</keyword>
<evidence type="ECO:0000256" key="1">
    <source>
        <dbReference type="ARBA" id="ARBA00023015"/>
    </source>
</evidence>
<dbReference type="RefSeq" id="WP_230669585.1">
    <property type="nucleotide sequence ID" value="NZ_JAJNAY010000001.1"/>
</dbReference>
<evidence type="ECO:0000313" key="5">
    <source>
        <dbReference type="EMBL" id="MCD1117589.1"/>
    </source>
</evidence>
<evidence type="ECO:0000256" key="3">
    <source>
        <dbReference type="ARBA" id="ARBA00023163"/>
    </source>
</evidence>
<accession>A0A9Q3V5P1</accession>
<evidence type="ECO:0000259" key="4">
    <source>
        <dbReference type="PROSITE" id="PS01124"/>
    </source>
</evidence>
<name>A0A9Q3V5P1_9FLAO</name>
<proteinExistence type="predicted"/>
<keyword evidence="1" id="KW-0805">Transcription regulation</keyword>
<dbReference type="Proteomes" id="UP001108025">
    <property type="component" value="Unassembled WGS sequence"/>
</dbReference>
<dbReference type="GO" id="GO:0043565">
    <property type="term" value="F:sequence-specific DNA binding"/>
    <property type="evidence" value="ECO:0007669"/>
    <property type="project" value="InterPro"/>
</dbReference>
<dbReference type="InterPro" id="IPR009057">
    <property type="entry name" value="Homeodomain-like_sf"/>
</dbReference>
<dbReference type="PROSITE" id="PS01124">
    <property type="entry name" value="HTH_ARAC_FAMILY_2"/>
    <property type="match status" value="1"/>
</dbReference>
<dbReference type="GO" id="GO:0003700">
    <property type="term" value="F:DNA-binding transcription factor activity"/>
    <property type="evidence" value="ECO:0007669"/>
    <property type="project" value="InterPro"/>
</dbReference>
<evidence type="ECO:0000313" key="6">
    <source>
        <dbReference type="Proteomes" id="UP001108025"/>
    </source>
</evidence>
<feature type="domain" description="HTH araC/xylS-type" evidence="4">
    <location>
        <begin position="184"/>
        <end position="282"/>
    </location>
</feature>
<dbReference type="Gene3D" id="1.10.10.60">
    <property type="entry name" value="Homeodomain-like"/>
    <property type="match status" value="1"/>
</dbReference>